<evidence type="ECO:0000313" key="1">
    <source>
        <dbReference type="EMBL" id="KRY62139.1"/>
    </source>
</evidence>
<gene>
    <name evidence="1" type="ORF">T4D_13722</name>
</gene>
<dbReference type="EMBL" id="JYDT01003759">
    <property type="protein sequence ID" value="KRY62139.1"/>
    <property type="molecule type" value="Genomic_DNA"/>
</dbReference>
<organism evidence="1 2">
    <name type="scientific">Trichinella pseudospiralis</name>
    <name type="common">Parasitic roundworm</name>
    <dbReference type="NCBI Taxonomy" id="6337"/>
    <lineage>
        <taxon>Eukaryota</taxon>
        <taxon>Metazoa</taxon>
        <taxon>Ecdysozoa</taxon>
        <taxon>Nematoda</taxon>
        <taxon>Enoplea</taxon>
        <taxon>Dorylaimia</taxon>
        <taxon>Trichinellida</taxon>
        <taxon>Trichinellidae</taxon>
        <taxon>Trichinella</taxon>
    </lineage>
</organism>
<feature type="non-terminal residue" evidence="1">
    <location>
        <position position="36"/>
    </location>
</feature>
<sequence>LSWNSLCRPGWPGTQKSACLCLPSTGIKGVRHHGLL</sequence>
<name>A0A0V1DL94_TRIPS</name>
<comment type="caution">
    <text evidence="1">The sequence shown here is derived from an EMBL/GenBank/DDBJ whole genome shotgun (WGS) entry which is preliminary data.</text>
</comment>
<dbReference type="Proteomes" id="UP000054995">
    <property type="component" value="Unassembled WGS sequence"/>
</dbReference>
<reference evidence="1 2" key="1">
    <citation type="submission" date="2015-01" db="EMBL/GenBank/DDBJ databases">
        <title>Evolution of Trichinella species and genotypes.</title>
        <authorList>
            <person name="Korhonen P.K."/>
            <person name="Edoardo P."/>
            <person name="Giuseppe L.R."/>
            <person name="Gasser R.B."/>
        </authorList>
    </citation>
    <scope>NUCLEOTIDE SEQUENCE [LARGE SCALE GENOMIC DNA]</scope>
    <source>
        <strain evidence="1">ISS470</strain>
    </source>
</reference>
<dbReference type="OrthoDB" id="10279689at2759"/>
<proteinExistence type="predicted"/>
<keyword evidence="2" id="KW-1185">Reference proteome</keyword>
<accession>A0A0V1DL94</accession>
<protein>
    <submittedName>
        <fullName evidence="1">Uncharacterized protein</fullName>
    </submittedName>
</protein>
<dbReference type="AlphaFoldDB" id="A0A0V1DL94"/>
<feature type="non-terminal residue" evidence="1">
    <location>
        <position position="1"/>
    </location>
</feature>
<evidence type="ECO:0000313" key="2">
    <source>
        <dbReference type="Proteomes" id="UP000054995"/>
    </source>
</evidence>